<dbReference type="EMBL" id="GBRH01185758">
    <property type="protein sequence ID" value="JAE12138.1"/>
    <property type="molecule type" value="Transcribed_RNA"/>
</dbReference>
<proteinExistence type="predicted"/>
<accession>A0A0A9FUY9</accession>
<name>A0A0A9FUY9_ARUDO</name>
<sequence length="39" mass="4318">MFRIRKMIVELPSEAEGAQQEEPKTEGVVSTAVEHTTTS</sequence>
<reference evidence="2" key="1">
    <citation type="submission" date="2014-09" db="EMBL/GenBank/DDBJ databases">
        <authorList>
            <person name="Magalhaes I.L.F."/>
            <person name="Oliveira U."/>
            <person name="Santos F.R."/>
            <person name="Vidigal T.H.D.A."/>
            <person name="Brescovit A.D."/>
            <person name="Santos A.J."/>
        </authorList>
    </citation>
    <scope>NUCLEOTIDE SEQUENCE</scope>
    <source>
        <tissue evidence="2">Shoot tissue taken approximately 20 cm above the soil surface</tissue>
    </source>
</reference>
<evidence type="ECO:0000313" key="2">
    <source>
        <dbReference type="EMBL" id="JAE12138.1"/>
    </source>
</evidence>
<reference evidence="2" key="2">
    <citation type="journal article" date="2015" name="Data Brief">
        <title>Shoot transcriptome of the giant reed, Arundo donax.</title>
        <authorList>
            <person name="Barrero R.A."/>
            <person name="Guerrero F.D."/>
            <person name="Moolhuijzen P."/>
            <person name="Goolsby J.A."/>
            <person name="Tidwell J."/>
            <person name="Bellgard S.E."/>
            <person name="Bellgard M.I."/>
        </authorList>
    </citation>
    <scope>NUCLEOTIDE SEQUENCE</scope>
    <source>
        <tissue evidence="2">Shoot tissue taken approximately 20 cm above the soil surface</tissue>
    </source>
</reference>
<protein>
    <submittedName>
        <fullName evidence="2">Uncharacterized protein</fullName>
    </submittedName>
</protein>
<evidence type="ECO:0000256" key="1">
    <source>
        <dbReference type="SAM" id="MobiDB-lite"/>
    </source>
</evidence>
<dbReference type="AlphaFoldDB" id="A0A0A9FUY9"/>
<feature type="region of interest" description="Disordered" evidence="1">
    <location>
        <begin position="13"/>
        <end position="39"/>
    </location>
</feature>
<organism evidence="2">
    <name type="scientific">Arundo donax</name>
    <name type="common">Giant reed</name>
    <name type="synonym">Donax arundinaceus</name>
    <dbReference type="NCBI Taxonomy" id="35708"/>
    <lineage>
        <taxon>Eukaryota</taxon>
        <taxon>Viridiplantae</taxon>
        <taxon>Streptophyta</taxon>
        <taxon>Embryophyta</taxon>
        <taxon>Tracheophyta</taxon>
        <taxon>Spermatophyta</taxon>
        <taxon>Magnoliopsida</taxon>
        <taxon>Liliopsida</taxon>
        <taxon>Poales</taxon>
        <taxon>Poaceae</taxon>
        <taxon>PACMAD clade</taxon>
        <taxon>Arundinoideae</taxon>
        <taxon>Arundineae</taxon>
        <taxon>Arundo</taxon>
    </lineage>
</organism>